<dbReference type="PANTHER" id="PTHR44117">
    <property type="entry name" value="INTRAFLAGELLAR TRANSPORT PROTEIN 88 HOMOLOG"/>
    <property type="match status" value="1"/>
</dbReference>
<dbReference type="GO" id="GO:0001822">
    <property type="term" value="P:kidney development"/>
    <property type="evidence" value="ECO:0007669"/>
    <property type="project" value="TreeGrafter"/>
</dbReference>
<feature type="repeat" description="TPR" evidence="1">
    <location>
        <begin position="577"/>
        <end position="610"/>
    </location>
</feature>
<dbReference type="GO" id="GO:0042073">
    <property type="term" value="P:intraciliary transport"/>
    <property type="evidence" value="ECO:0007669"/>
    <property type="project" value="TreeGrafter"/>
</dbReference>
<dbReference type="PROSITE" id="PS50005">
    <property type="entry name" value="TPR"/>
    <property type="match status" value="6"/>
</dbReference>
<dbReference type="InterPro" id="IPR011990">
    <property type="entry name" value="TPR-like_helical_dom_sf"/>
</dbReference>
<keyword evidence="3" id="KW-0969">Cilium</keyword>
<reference evidence="4" key="1">
    <citation type="journal article" date="2013" name="Nat. Genet.">
        <title>The draft genomes of soft-shell turtle and green sea turtle yield insights into the development and evolution of the turtle-specific body plan.</title>
        <authorList>
            <person name="Wang Z."/>
            <person name="Pascual-Anaya J."/>
            <person name="Zadissa A."/>
            <person name="Li W."/>
            <person name="Niimura Y."/>
            <person name="Huang Z."/>
            <person name="Li C."/>
            <person name="White S."/>
            <person name="Xiong Z."/>
            <person name="Fang D."/>
            <person name="Wang B."/>
            <person name="Ming Y."/>
            <person name="Chen Y."/>
            <person name="Zheng Y."/>
            <person name="Kuraku S."/>
            <person name="Pignatelli M."/>
            <person name="Herrero J."/>
            <person name="Beal K."/>
            <person name="Nozawa M."/>
            <person name="Li Q."/>
            <person name="Wang J."/>
            <person name="Zhang H."/>
            <person name="Yu L."/>
            <person name="Shigenobu S."/>
            <person name="Wang J."/>
            <person name="Liu J."/>
            <person name="Flicek P."/>
            <person name="Searle S."/>
            <person name="Wang J."/>
            <person name="Kuratani S."/>
            <person name="Yin Y."/>
            <person name="Aken B."/>
            <person name="Zhang G."/>
            <person name="Irie N."/>
        </authorList>
    </citation>
    <scope>NUCLEOTIDE SEQUENCE [LARGE SCALE GENOMIC DNA]</scope>
</reference>
<dbReference type="AlphaFoldDB" id="M7BGU8"/>
<organism evidence="3 4">
    <name type="scientific">Chelonia mydas</name>
    <name type="common">Green sea-turtle</name>
    <name type="synonym">Chelonia agassizi</name>
    <dbReference type="NCBI Taxonomy" id="8469"/>
    <lineage>
        <taxon>Eukaryota</taxon>
        <taxon>Metazoa</taxon>
        <taxon>Chordata</taxon>
        <taxon>Craniata</taxon>
        <taxon>Vertebrata</taxon>
        <taxon>Euteleostomi</taxon>
        <taxon>Archelosauria</taxon>
        <taxon>Testudinata</taxon>
        <taxon>Testudines</taxon>
        <taxon>Cryptodira</taxon>
        <taxon>Durocryptodira</taxon>
        <taxon>Americhelydia</taxon>
        <taxon>Chelonioidea</taxon>
        <taxon>Cheloniidae</taxon>
        <taxon>Chelonia</taxon>
    </lineage>
</organism>
<dbReference type="GO" id="GO:0097546">
    <property type="term" value="C:ciliary base"/>
    <property type="evidence" value="ECO:0007669"/>
    <property type="project" value="TreeGrafter"/>
</dbReference>
<dbReference type="GO" id="GO:0097730">
    <property type="term" value="C:non-motile cilium"/>
    <property type="evidence" value="ECO:0007669"/>
    <property type="project" value="TreeGrafter"/>
</dbReference>
<keyword evidence="3" id="KW-0282">Flagellum</keyword>
<dbReference type="InterPro" id="IPR019734">
    <property type="entry name" value="TPR_rpt"/>
</dbReference>
<gene>
    <name evidence="3" type="ORF">UY3_06416</name>
</gene>
<dbReference type="STRING" id="8469.M7BGU8"/>
<dbReference type="GO" id="GO:1905515">
    <property type="term" value="P:non-motile cilium assembly"/>
    <property type="evidence" value="ECO:0007669"/>
    <property type="project" value="TreeGrafter"/>
</dbReference>
<dbReference type="Pfam" id="PF13176">
    <property type="entry name" value="TPR_7"/>
    <property type="match status" value="1"/>
</dbReference>
<dbReference type="GO" id="GO:0036064">
    <property type="term" value="C:ciliary basal body"/>
    <property type="evidence" value="ECO:0007669"/>
    <property type="project" value="TreeGrafter"/>
</dbReference>
<proteinExistence type="predicted"/>
<dbReference type="Proteomes" id="UP000031443">
    <property type="component" value="Unassembled WGS sequence"/>
</dbReference>
<dbReference type="GO" id="GO:0019894">
    <property type="term" value="F:kinesin binding"/>
    <property type="evidence" value="ECO:0007669"/>
    <property type="project" value="TreeGrafter"/>
</dbReference>
<accession>M7BGU8</accession>
<feature type="repeat" description="TPR" evidence="1">
    <location>
        <begin position="543"/>
        <end position="576"/>
    </location>
</feature>
<name>M7BGU8_CHEMY</name>
<dbReference type="Gene3D" id="1.25.40.10">
    <property type="entry name" value="Tetratricopeptide repeat domain"/>
    <property type="match status" value="2"/>
</dbReference>
<keyword evidence="4" id="KW-1185">Reference proteome</keyword>
<dbReference type="SUPFAM" id="SSF48452">
    <property type="entry name" value="TPR-like"/>
    <property type="match status" value="1"/>
</dbReference>
<keyword evidence="1" id="KW-0802">TPR repeat</keyword>
<evidence type="ECO:0000313" key="3">
    <source>
        <dbReference type="EMBL" id="EMP36434.1"/>
    </source>
</evidence>
<keyword evidence="3" id="KW-0966">Cell projection</keyword>
<feature type="repeat" description="TPR" evidence="1">
    <location>
        <begin position="359"/>
        <end position="392"/>
    </location>
</feature>
<sequence length="803" mass="91403">MQRFFLLRLEAVGEAFHSFIDSSKDDHSIIFCGYQQVKMMQNVHLAPKADEDDLYSGYNDYNPTFDTEDLENDTAFQQAVRTSHGRRPPDGVARPLTAVHAAGYTKAALRGSVFDPLGQARGPAPPLEMKNEDTPEEKIRQLEKKVNELVEESCIANSCGDLKLTMSTLAELQQWSESAQGKPLLCVHSVSCLHNSVFTLAALAAVFGTVHSGQLSHRASFPLLPAVFIMEDISLLKQCSTLSPPPVTANWHRKVTLNVGRNKAAVPKNLLQWIAQYVHEADSCEVLFNLASQYSANEMYAEALNTYQVIVKNKMFSNGGRLKVNMANIYLKQRNYSKAIKFYRMALDQIPSVHKEMRIKIMQNIGVAFIKTGQYTDGISSFEHIMSTSPNLKAGFNLILCYFAIGDREQMKKAFQKLITVPLEIDYDDKYISPNDDPHTNLLIEAIKNDQLRQMERERKGMAEKYIMTAAKLIAPVIETSFAIGYDWCVEVVKASHYVELANDLEINKAITYLRQKDFYQENEFAQATNYADLAVNSDRYNPSALTNKGNTVFANGDYEKAAEFYKEALRNDSSCTEALYNIGLTYKKLNRIDEALDCFLKLQAILRNSAQVLYQIASLYRRYEIMEDPNQAIEWLMQLISVVPTDSYALSKLGELYDNEGDKSQAFQYYYESYRYFPSNIEVIEWLGAYYIDTQFCEKAIQYFERAALIQPTQVKWQLMVASCYRRSGNYQKSLDTYKEIHRKFPDNVEWVLTQKGIVEGHKVIVGGVAVLLPLLLRCCWQKICLQSEQLESSGCWLEAQL</sequence>
<feature type="region of interest" description="Disordered" evidence="2">
    <location>
        <begin position="115"/>
        <end position="136"/>
    </location>
</feature>
<evidence type="ECO:0000256" key="1">
    <source>
        <dbReference type="PROSITE-ProRule" id="PRU00339"/>
    </source>
</evidence>
<dbReference type="GO" id="GO:0005814">
    <property type="term" value="C:centriole"/>
    <property type="evidence" value="ECO:0007669"/>
    <property type="project" value="TreeGrafter"/>
</dbReference>
<feature type="repeat" description="TPR" evidence="1">
    <location>
        <begin position="648"/>
        <end position="681"/>
    </location>
</feature>
<dbReference type="GO" id="GO:0060122">
    <property type="term" value="P:inner ear receptor cell stereocilium organization"/>
    <property type="evidence" value="ECO:0007669"/>
    <property type="project" value="TreeGrafter"/>
</dbReference>
<evidence type="ECO:0000313" key="4">
    <source>
        <dbReference type="Proteomes" id="UP000031443"/>
    </source>
</evidence>
<feature type="repeat" description="TPR" evidence="1">
    <location>
        <begin position="320"/>
        <end position="353"/>
    </location>
</feature>
<dbReference type="PANTHER" id="PTHR44117:SF1">
    <property type="entry name" value="INTRAFLAGELLAR TRANSPORT PROTEIN 88 HOMOLOG"/>
    <property type="match status" value="1"/>
</dbReference>
<dbReference type="EMBL" id="KB525358">
    <property type="protein sequence ID" value="EMP36434.1"/>
    <property type="molecule type" value="Genomic_DNA"/>
</dbReference>
<evidence type="ECO:0000256" key="2">
    <source>
        <dbReference type="SAM" id="MobiDB-lite"/>
    </source>
</evidence>
<feature type="repeat" description="TPR" evidence="1">
    <location>
        <begin position="682"/>
        <end position="715"/>
    </location>
</feature>
<protein>
    <submittedName>
        <fullName evidence="3">Intraflagellar transport protein 88 like protein</fullName>
    </submittedName>
</protein>
<dbReference type="FunFam" id="1.25.40.10:FF:002627">
    <property type="entry name" value="Intraflagellar transport protein 88 homolog"/>
    <property type="match status" value="1"/>
</dbReference>
<dbReference type="Pfam" id="PF13174">
    <property type="entry name" value="TPR_6"/>
    <property type="match status" value="2"/>
</dbReference>
<dbReference type="Pfam" id="PF12895">
    <property type="entry name" value="ANAPC3"/>
    <property type="match status" value="1"/>
</dbReference>
<dbReference type="SMART" id="SM00028">
    <property type="entry name" value="TPR"/>
    <property type="match status" value="9"/>
</dbReference>